<dbReference type="InterPro" id="IPR006311">
    <property type="entry name" value="TAT_signal"/>
</dbReference>
<evidence type="ECO:0000313" key="1">
    <source>
        <dbReference type="EMBL" id="QDT32239.1"/>
    </source>
</evidence>
<dbReference type="Pfam" id="PF07394">
    <property type="entry name" value="DUF1501"/>
    <property type="match status" value="1"/>
</dbReference>
<dbReference type="RefSeq" id="WP_145197375.1">
    <property type="nucleotide sequence ID" value="NZ_CP036267.1"/>
</dbReference>
<sequence length="437" mass="47649">METHRRQFLKGTVASAMASTLVGAGVGSSKTWASDTSHTLQMPPLGKAEHCIVLWLGGGASQIDTWDPKRQSKDGLKDPGSSYASIPTAIPGAKVCEHLSRTAPLLDRAALLRTVHHDVINEHSAAVNRMHTGRPISGTVEYPALGSVVSHLKGPAGDAVPKYVLMGYPTPSRSPGFLGAAEGYLYLTETTSGPKGLIRPERISQKSYDRRRQLLDRLRAEATVENRPKLQQYDELLSQGFRLSGPEFMQVFDLDNEPADLRNSYGDEFGQRCLLARRLVERGVRFVEVTSNLNFVNGTGWDTHNDGHKKQHLLIQSLDAALSSLLLDLETHHLLDKTMVVVYSEFGRPGRYDSGGGRNHHSKAFSTVIAGGGLNTGQVIGETDDLAENPLSRPISVPDFFATIYQTLGIPQSTELDASSRPIPLTDGGRPLHELFT</sequence>
<dbReference type="Gene3D" id="3.40.720.10">
    <property type="entry name" value="Alkaline Phosphatase, subunit A"/>
    <property type="match status" value="1"/>
</dbReference>
<proteinExistence type="predicted"/>
<dbReference type="OrthoDB" id="127333at2"/>
<organism evidence="1 2">
    <name type="scientific">Thalassoglobus polymorphus</name>
    <dbReference type="NCBI Taxonomy" id="2527994"/>
    <lineage>
        <taxon>Bacteria</taxon>
        <taxon>Pseudomonadati</taxon>
        <taxon>Planctomycetota</taxon>
        <taxon>Planctomycetia</taxon>
        <taxon>Planctomycetales</taxon>
        <taxon>Planctomycetaceae</taxon>
        <taxon>Thalassoglobus</taxon>
    </lineage>
</organism>
<dbReference type="PANTHER" id="PTHR43737:SF1">
    <property type="entry name" value="DUF1501 DOMAIN-CONTAINING PROTEIN"/>
    <property type="match status" value="1"/>
</dbReference>
<protein>
    <recommendedName>
        <fullName evidence="3">Sulfatase</fullName>
    </recommendedName>
</protein>
<dbReference type="PROSITE" id="PS51318">
    <property type="entry name" value="TAT"/>
    <property type="match status" value="1"/>
</dbReference>
<dbReference type="SUPFAM" id="SSF53649">
    <property type="entry name" value="Alkaline phosphatase-like"/>
    <property type="match status" value="1"/>
</dbReference>
<evidence type="ECO:0000313" key="2">
    <source>
        <dbReference type="Proteomes" id="UP000315724"/>
    </source>
</evidence>
<evidence type="ECO:0008006" key="3">
    <source>
        <dbReference type="Google" id="ProtNLM"/>
    </source>
</evidence>
<accession>A0A517QKR6</accession>
<dbReference type="AlphaFoldDB" id="A0A517QKR6"/>
<keyword evidence="2" id="KW-1185">Reference proteome</keyword>
<dbReference type="InterPro" id="IPR010869">
    <property type="entry name" value="DUF1501"/>
</dbReference>
<dbReference type="EMBL" id="CP036267">
    <property type="protein sequence ID" value="QDT32239.1"/>
    <property type="molecule type" value="Genomic_DNA"/>
</dbReference>
<dbReference type="Proteomes" id="UP000315724">
    <property type="component" value="Chromosome"/>
</dbReference>
<reference evidence="1 2" key="1">
    <citation type="submission" date="2019-02" db="EMBL/GenBank/DDBJ databases">
        <title>Deep-cultivation of Planctomycetes and their phenomic and genomic characterization uncovers novel biology.</title>
        <authorList>
            <person name="Wiegand S."/>
            <person name="Jogler M."/>
            <person name="Boedeker C."/>
            <person name="Pinto D."/>
            <person name="Vollmers J."/>
            <person name="Rivas-Marin E."/>
            <person name="Kohn T."/>
            <person name="Peeters S.H."/>
            <person name="Heuer A."/>
            <person name="Rast P."/>
            <person name="Oberbeckmann S."/>
            <person name="Bunk B."/>
            <person name="Jeske O."/>
            <person name="Meyerdierks A."/>
            <person name="Storesund J.E."/>
            <person name="Kallscheuer N."/>
            <person name="Luecker S."/>
            <person name="Lage O.M."/>
            <person name="Pohl T."/>
            <person name="Merkel B.J."/>
            <person name="Hornburger P."/>
            <person name="Mueller R.-W."/>
            <person name="Bruemmer F."/>
            <person name="Labrenz M."/>
            <person name="Spormann A.M."/>
            <person name="Op den Camp H."/>
            <person name="Overmann J."/>
            <person name="Amann R."/>
            <person name="Jetten M.S.M."/>
            <person name="Mascher T."/>
            <person name="Medema M.H."/>
            <person name="Devos D.P."/>
            <person name="Kaster A.-K."/>
            <person name="Ovreas L."/>
            <person name="Rohde M."/>
            <person name="Galperin M.Y."/>
            <person name="Jogler C."/>
        </authorList>
    </citation>
    <scope>NUCLEOTIDE SEQUENCE [LARGE SCALE GENOMIC DNA]</scope>
    <source>
        <strain evidence="1 2">Mal48</strain>
    </source>
</reference>
<dbReference type="PANTHER" id="PTHR43737">
    <property type="entry name" value="BLL7424 PROTEIN"/>
    <property type="match status" value="1"/>
</dbReference>
<gene>
    <name evidence="1" type="ORF">Mal48_14820</name>
</gene>
<name>A0A517QKR6_9PLAN</name>
<dbReference type="InterPro" id="IPR017850">
    <property type="entry name" value="Alkaline_phosphatase_core_sf"/>
</dbReference>
<dbReference type="KEGG" id="tpol:Mal48_14820"/>